<dbReference type="GO" id="GO:0016987">
    <property type="term" value="F:sigma factor activity"/>
    <property type="evidence" value="ECO:0007669"/>
    <property type="project" value="InterPro"/>
</dbReference>
<evidence type="ECO:0000259" key="2">
    <source>
        <dbReference type="Pfam" id="PF08281"/>
    </source>
</evidence>
<dbReference type="GO" id="GO:0006352">
    <property type="term" value="P:DNA-templated transcription initiation"/>
    <property type="evidence" value="ECO:0007669"/>
    <property type="project" value="InterPro"/>
</dbReference>
<dbReference type="Gene3D" id="1.10.10.10">
    <property type="entry name" value="Winged helix-like DNA-binding domain superfamily/Winged helix DNA-binding domain"/>
    <property type="match status" value="1"/>
</dbReference>
<dbReference type="SUPFAM" id="SSF88659">
    <property type="entry name" value="Sigma3 and sigma4 domains of RNA polymerase sigma factors"/>
    <property type="match status" value="1"/>
</dbReference>
<organism evidence="3 4">
    <name type="scientific">Stieleria varia</name>
    <dbReference type="NCBI Taxonomy" id="2528005"/>
    <lineage>
        <taxon>Bacteria</taxon>
        <taxon>Pseudomonadati</taxon>
        <taxon>Planctomycetota</taxon>
        <taxon>Planctomycetia</taxon>
        <taxon>Pirellulales</taxon>
        <taxon>Pirellulaceae</taxon>
        <taxon>Stieleria</taxon>
    </lineage>
</organism>
<keyword evidence="4" id="KW-1185">Reference proteome</keyword>
<dbReference type="EMBL" id="SJPN01000005">
    <property type="protein sequence ID" value="TWU00971.1"/>
    <property type="molecule type" value="Genomic_DNA"/>
</dbReference>
<evidence type="ECO:0000256" key="1">
    <source>
        <dbReference type="SAM" id="MobiDB-lite"/>
    </source>
</evidence>
<dbReference type="Proteomes" id="UP000320176">
    <property type="component" value="Unassembled WGS sequence"/>
</dbReference>
<dbReference type="GO" id="GO:0003677">
    <property type="term" value="F:DNA binding"/>
    <property type="evidence" value="ECO:0007669"/>
    <property type="project" value="InterPro"/>
</dbReference>
<sequence>MRNANQNLSLHKATTMNSPDQSPRDHDELEPWIFQRIEQLCSENDDALASDRDPELEDAIYRFLYRELRRVAAVLPGLGPKALDRNADHSARFTAVLNKAFLRILERYPDRLLRAKARNQLTGYVSKTMSSMMLNHYARKERYQKVLQDVVQDLPMHDQEGDQLIAGLTEDRGAYFQNRTGIEFAIGLRVLKQWDESDDLEERSRAMVMRFRYVDGFGYAEIAERLSITKQNVERLLERAKYHLKRAQP</sequence>
<comment type="caution">
    <text evidence="3">The sequence shown here is derived from an EMBL/GenBank/DDBJ whole genome shotgun (WGS) entry which is preliminary data.</text>
</comment>
<gene>
    <name evidence="3" type="ORF">Pla52n_43410</name>
</gene>
<dbReference type="InterPro" id="IPR036388">
    <property type="entry name" value="WH-like_DNA-bd_sf"/>
</dbReference>
<feature type="compositionally biased region" description="Polar residues" evidence="1">
    <location>
        <begin position="1"/>
        <end position="21"/>
    </location>
</feature>
<feature type="domain" description="RNA polymerase sigma factor 70 region 4 type 2" evidence="2">
    <location>
        <begin position="206"/>
        <end position="244"/>
    </location>
</feature>
<proteinExistence type="predicted"/>
<evidence type="ECO:0000313" key="4">
    <source>
        <dbReference type="Proteomes" id="UP000320176"/>
    </source>
</evidence>
<reference evidence="3 4" key="1">
    <citation type="submission" date="2019-02" db="EMBL/GenBank/DDBJ databases">
        <title>Deep-cultivation of Planctomycetes and their phenomic and genomic characterization uncovers novel biology.</title>
        <authorList>
            <person name="Wiegand S."/>
            <person name="Jogler M."/>
            <person name="Boedeker C."/>
            <person name="Pinto D."/>
            <person name="Vollmers J."/>
            <person name="Rivas-Marin E."/>
            <person name="Kohn T."/>
            <person name="Peeters S.H."/>
            <person name="Heuer A."/>
            <person name="Rast P."/>
            <person name="Oberbeckmann S."/>
            <person name="Bunk B."/>
            <person name="Jeske O."/>
            <person name="Meyerdierks A."/>
            <person name="Storesund J.E."/>
            <person name="Kallscheuer N."/>
            <person name="Luecker S."/>
            <person name="Lage O.M."/>
            <person name="Pohl T."/>
            <person name="Merkel B.J."/>
            <person name="Hornburger P."/>
            <person name="Mueller R.-W."/>
            <person name="Bruemmer F."/>
            <person name="Labrenz M."/>
            <person name="Spormann A.M."/>
            <person name="Op Den Camp H."/>
            <person name="Overmann J."/>
            <person name="Amann R."/>
            <person name="Jetten M.S.M."/>
            <person name="Mascher T."/>
            <person name="Medema M.H."/>
            <person name="Devos D.P."/>
            <person name="Kaster A.-K."/>
            <person name="Ovreas L."/>
            <person name="Rohde M."/>
            <person name="Galperin M.Y."/>
            <person name="Jogler C."/>
        </authorList>
    </citation>
    <scope>NUCLEOTIDE SEQUENCE [LARGE SCALE GENOMIC DNA]</scope>
    <source>
        <strain evidence="3 4">Pla52n</strain>
    </source>
</reference>
<name>A0A5C6ANH4_9BACT</name>
<dbReference type="InterPro" id="IPR013324">
    <property type="entry name" value="RNA_pol_sigma_r3/r4-like"/>
</dbReference>
<dbReference type="AlphaFoldDB" id="A0A5C6ANH4"/>
<protein>
    <submittedName>
        <fullName evidence="3">RNA polymerase sigma factor</fullName>
    </submittedName>
</protein>
<accession>A0A5C6ANH4</accession>
<feature type="region of interest" description="Disordered" evidence="1">
    <location>
        <begin position="1"/>
        <end position="26"/>
    </location>
</feature>
<dbReference type="InterPro" id="IPR013249">
    <property type="entry name" value="RNA_pol_sigma70_r4_t2"/>
</dbReference>
<evidence type="ECO:0000313" key="3">
    <source>
        <dbReference type="EMBL" id="TWU00971.1"/>
    </source>
</evidence>
<dbReference type="Pfam" id="PF08281">
    <property type="entry name" value="Sigma70_r4_2"/>
    <property type="match status" value="1"/>
</dbReference>